<dbReference type="RefSeq" id="WP_201663092.1">
    <property type="nucleotide sequence ID" value="NZ_JAEQNC010000014.1"/>
</dbReference>
<protein>
    <submittedName>
        <fullName evidence="1">Uncharacterized protein</fullName>
    </submittedName>
</protein>
<comment type="caution">
    <text evidence="1">The sequence shown here is derived from an EMBL/GenBank/DDBJ whole genome shotgun (WGS) entry which is preliminary data.</text>
</comment>
<organism evidence="1 2">
    <name type="scientific">Rhizobium setariae</name>
    <dbReference type="NCBI Taxonomy" id="2801340"/>
    <lineage>
        <taxon>Bacteria</taxon>
        <taxon>Pseudomonadati</taxon>
        <taxon>Pseudomonadota</taxon>
        <taxon>Alphaproteobacteria</taxon>
        <taxon>Hyphomicrobiales</taxon>
        <taxon>Rhizobiaceae</taxon>
        <taxon>Rhizobium/Agrobacterium group</taxon>
        <taxon>Rhizobium</taxon>
    </lineage>
</organism>
<gene>
    <name evidence="1" type="ORF">JJB09_21230</name>
</gene>
<name>A0A937CP59_9HYPH</name>
<keyword evidence="2" id="KW-1185">Reference proteome</keyword>
<proteinExistence type="predicted"/>
<dbReference type="AlphaFoldDB" id="A0A937CP59"/>
<reference evidence="1" key="1">
    <citation type="submission" date="2021-01" db="EMBL/GenBank/DDBJ databases">
        <title>Rhizobium sp. strain KVB221 16S ribosomal RNA gene Genome sequencing and assembly.</title>
        <authorList>
            <person name="Kang M."/>
        </authorList>
    </citation>
    <scope>NUCLEOTIDE SEQUENCE</scope>
    <source>
        <strain evidence="1">KVB221</strain>
    </source>
</reference>
<evidence type="ECO:0000313" key="1">
    <source>
        <dbReference type="EMBL" id="MBL0374541.1"/>
    </source>
</evidence>
<accession>A0A937CP59</accession>
<dbReference type="Proteomes" id="UP000633219">
    <property type="component" value="Unassembled WGS sequence"/>
</dbReference>
<sequence length="73" mass="8113">MSNAPDNFMMIGLHKLAAERGGGLIPELLALYQDRQQEPMSQRNAPASDPSTKCAGNDNVIAFRPYLLAKRRR</sequence>
<evidence type="ECO:0000313" key="2">
    <source>
        <dbReference type="Proteomes" id="UP000633219"/>
    </source>
</evidence>
<dbReference type="EMBL" id="JAEQNC010000014">
    <property type="protein sequence ID" value="MBL0374541.1"/>
    <property type="molecule type" value="Genomic_DNA"/>
</dbReference>